<dbReference type="Ensembl" id="ENSSTOT00000034048.1">
    <property type="protein sequence ID" value="ENSSTOP00000032020.1"/>
    <property type="gene ID" value="ENSSTOG00000033877.1"/>
</dbReference>
<reference evidence="3" key="1">
    <citation type="submission" date="2011-11" db="EMBL/GenBank/DDBJ databases">
        <title>The Draft Genome of Spermophilus tridecemlineatus.</title>
        <authorList>
            <consortium name="The Broad Institute Genome Assembly &amp; Analysis Group"/>
            <consortium name="Computational R&amp;D Group"/>
            <consortium name="and Sequencing Platform"/>
            <person name="Di Palma F."/>
            <person name="Alfoldi J."/>
            <person name="Johnson J."/>
            <person name="Berlin A."/>
            <person name="Gnerre S."/>
            <person name="Jaffe D."/>
            <person name="MacCallum I."/>
            <person name="Young S."/>
            <person name="Walker B.J."/>
            <person name="Lindblad-Toh K."/>
        </authorList>
    </citation>
    <scope>NUCLEOTIDE SEQUENCE [LARGE SCALE GENOMIC DNA]</scope>
</reference>
<evidence type="ECO:0000313" key="3">
    <source>
        <dbReference type="Proteomes" id="UP000005215"/>
    </source>
</evidence>
<sequence>MEAHGADGSGDAILSPSPGLPSRPERKSTFQTLRREVHSPGGSMCLGHCSLPQEPVCCECQVKFQGHWPVPRAEAALPYWVPLSLRPQKQIPRMVQFCIPKATKTCACPCHHFGGRLPLPRTKAVMPYWVPRGLRSQRK</sequence>
<evidence type="ECO:0000256" key="1">
    <source>
        <dbReference type="SAM" id="MobiDB-lite"/>
    </source>
</evidence>
<dbReference type="AlphaFoldDB" id="A0A287DEN1"/>
<organism evidence="2 3">
    <name type="scientific">Ictidomys tridecemlineatus</name>
    <name type="common">Thirteen-lined ground squirrel</name>
    <name type="synonym">Spermophilus tridecemlineatus</name>
    <dbReference type="NCBI Taxonomy" id="43179"/>
    <lineage>
        <taxon>Eukaryota</taxon>
        <taxon>Metazoa</taxon>
        <taxon>Chordata</taxon>
        <taxon>Craniata</taxon>
        <taxon>Vertebrata</taxon>
        <taxon>Euteleostomi</taxon>
        <taxon>Mammalia</taxon>
        <taxon>Eutheria</taxon>
        <taxon>Euarchontoglires</taxon>
        <taxon>Glires</taxon>
        <taxon>Rodentia</taxon>
        <taxon>Sciuromorpha</taxon>
        <taxon>Sciuridae</taxon>
        <taxon>Xerinae</taxon>
        <taxon>Marmotini</taxon>
        <taxon>Ictidomys</taxon>
    </lineage>
</organism>
<reference evidence="2" key="3">
    <citation type="submission" date="2025-09" db="UniProtKB">
        <authorList>
            <consortium name="Ensembl"/>
        </authorList>
    </citation>
    <scope>IDENTIFICATION</scope>
</reference>
<dbReference type="Proteomes" id="UP000005215">
    <property type="component" value="Unassembled WGS sequence"/>
</dbReference>
<proteinExistence type="predicted"/>
<feature type="region of interest" description="Disordered" evidence="1">
    <location>
        <begin position="1"/>
        <end position="27"/>
    </location>
</feature>
<protein>
    <submittedName>
        <fullName evidence="2">Uncharacterized protein</fullName>
    </submittedName>
</protein>
<dbReference type="InterPro" id="IPR027919">
    <property type="entry name" value="DUF4568"/>
</dbReference>
<dbReference type="EMBL" id="AGTP01083524">
    <property type="status" value="NOT_ANNOTATED_CDS"/>
    <property type="molecule type" value="Genomic_DNA"/>
</dbReference>
<dbReference type="EMBL" id="AGTP01083523">
    <property type="status" value="NOT_ANNOTATED_CDS"/>
    <property type="molecule type" value="Genomic_DNA"/>
</dbReference>
<dbReference type="InParanoid" id="A0A287DEN1"/>
<reference evidence="2" key="2">
    <citation type="submission" date="2025-08" db="UniProtKB">
        <authorList>
            <consortium name="Ensembl"/>
        </authorList>
    </citation>
    <scope>IDENTIFICATION</scope>
</reference>
<accession>A0A287DEN1</accession>
<evidence type="ECO:0000313" key="2">
    <source>
        <dbReference type="Ensembl" id="ENSSTOP00000032020.1"/>
    </source>
</evidence>
<name>A0A287DEN1_ICTTR</name>
<dbReference type="GeneTree" id="ENSGT00390000003910"/>
<dbReference type="PANTHER" id="PTHR14693:SF0">
    <property type="entry name" value="RIKEN CDNA 1700018B08 GENE"/>
    <property type="match status" value="1"/>
</dbReference>
<dbReference type="PANTHER" id="PTHR14693">
    <property type="entry name" value="RIKEN CDNA 1700018B08"/>
    <property type="match status" value="1"/>
</dbReference>
<gene>
    <name evidence="2" type="primary">CUNH16orf95</name>
</gene>
<dbReference type="Pfam" id="PF15132">
    <property type="entry name" value="DUF4568"/>
    <property type="match status" value="1"/>
</dbReference>
<keyword evidence="3" id="KW-1185">Reference proteome</keyword>